<dbReference type="AlphaFoldDB" id="A0A9D4ADZ1"/>
<protein>
    <submittedName>
        <fullName evidence="2">Uncharacterized protein</fullName>
    </submittedName>
</protein>
<dbReference type="Proteomes" id="UP000828251">
    <property type="component" value="Unassembled WGS sequence"/>
</dbReference>
<evidence type="ECO:0000256" key="1">
    <source>
        <dbReference type="SAM" id="MobiDB-lite"/>
    </source>
</evidence>
<dbReference type="EMBL" id="JAIQCV010000004">
    <property type="protein sequence ID" value="KAH1108330.1"/>
    <property type="molecule type" value="Genomic_DNA"/>
</dbReference>
<dbReference type="OrthoDB" id="10592790at2759"/>
<name>A0A9D4ADZ1_9ROSI</name>
<feature type="compositionally biased region" description="Basic and acidic residues" evidence="1">
    <location>
        <begin position="48"/>
        <end position="57"/>
    </location>
</feature>
<evidence type="ECO:0000313" key="2">
    <source>
        <dbReference type="EMBL" id="KAH1108330.1"/>
    </source>
</evidence>
<feature type="compositionally biased region" description="Low complexity" evidence="1">
    <location>
        <begin position="63"/>
        <end position="73"/>
    </location>
</feature>
<evidence type="ECO:0000313" key="3">
    <source>
        <dbReference type="Proteomes" id="UP000828251"/>
    </source>
</evidence>
<organism evidence="2 3">
    <name type="scientific">Gossypium stocksii</name>
    <dbReference type="NCBI Taxonomy" id="47602"/>
    <lineage>
        <taxon>Eukaryota</taxon>
        <taxon>Viridiplantae</taxon>
        <taxon>Streptophyta</taxon>
        <taxon>Embryophyta</taxon>
        <taxon>Tracheophyta</taxon>
        <taxon>Spermatophyta</taxon>
        <taxon>Magnoliopsida</taxon>
        <taxon>eudicotyledons</taxon>
        <taxon>Gunneridae</taxon>
        <taxon>Pentapetalae</taxon>
        <taxon>rosids</taxon>
        <taxon>malvids</taxon>
        <taxon>Malvales</taxon>
        <taxon>Malvaceae</taxon>
        <taxon>Malvoideae</taxon>
        <taxon>Gossypium</taxon>
    </lineage>
</organism>
<gene>
    <name evidence="2" type="ORF">J1N35_012098</name>
</gene>
<accession>A0A9D4ADZ1</accession>
<proteinExistence type="predicted"/>
<sequence>MHRTTRMIGAIRPFLDRPAVSQGIEGPQWPEYLSDSSVGGAIEEGEMEEARENEDYMRRRRPMTSSLTMTTLKRSLRLRTRPLRASSSETLTTNPCSLIIGRSSRKRAKGITGPSEGPGDDSN</sequence>
<keyword evidence="3" id="KW-1185">Reference proteome</keyword>
<feature type="region of interest" description="Disordered" evidence="1">
    <location>
        <begin position="19"/>
        <end position="123"/>
    </location>
</feature>
<reference evidence="2 3" key="1">
    <citation type="journal article" date="2021" name="Plant Biotechnol. J.">
        <title>Multi-omics assisted identification of the key and species-specific regulatory components of drought-tolerant mechanisms in Gossypium stocksii.</title>
        <authorList>
            <person name="Yu D."/>
            <person name="Ke L."/>
            <person name="Zhang D."/>
            <person name="Wu Y."/>
            <person name="Sun Y."/>
            <person name="Mei J."/>
            <person name="Sun J."/>
            <person name="Sun Y."/>
        </authorList>
    </citation>
    <scope>NUCLEOTIDE SEQUENCE [LARGE SCALE GENOMIC DNA]</scope>
    <source>
        <strain evidence="3">cv. E1</strain>
        <tissue evidence="2">Leaf</tissue>
    </source>
</reference>
<comment type="caution">
    <text evidence="2">The sequence shown here is derived from an EMBL/GenBank/DDBJ whole genome shotgun (WGS) entry which is preliminary data.</text>
</comment>